<dbReference type="OrthoDB" id="2402407at2"/>
<dbReference type="InterPro" id="IPR036390">
    <property type="entry name" value="WH_DNA-bd_sf"/>
</dbReference>
<dbReference type="InterPro" id="IPR036388">
    <property type="entry name" value="WH-like_DNA-bd_sf"/>
</dbReference>
<proteinExistence type="predicted"/>
<evidence type="ECO:0000256" key="2">
    <source>
        <dbReference type="ARBA" id="ARBA00023125"/>
    </source>
</evidence>
<dbReference type="AlphaFoldDB" id="A0A143P953"/>
<protein>
    <submittedName>
        <fullName evidence="6">Regulator</fullName>
    </submittedName>
</protein>
<dbReference type="Pfam" id="PF22381">
    <property type="entry name" value="Staph_reg_Sar_Rot"/>
    <property type="match status" value="1"/>
</dbReference>
<keyword evidence="1" id="KW-0805">Transcription regulation</keyword>
<reference evidence="6 7" key="1">
    <citation type="submission" date="2018-11" db="EMBL/GenBank/DDBJ databases">
        <title>Genomic profiling of Staphylococcus species from a Poultry farm system in KwaZulu-Natal, South Africa.</title>
        <authorList>
            <person name="Amoako D.G."/>
            <person name="Somboro A.M."/>
            <person name="Abia A.L.K."/>
            <person name="Bester L.A."/>
            <person name="Essack S.Y."/>
        </authorList>
    </citation>
    <scope>NUCLEOTIDE SEQUENCE [LARGE SCALE GENOMIC DNA]</scope>
    <source>
        <strain evidence="6 7">SA11</strain>
    </source>
</reference>
<dbReference type="SUPFAM" id="SSF46785">
    <property type="entry name" value="Winged helix' DNA-binding domain"/>
    <property type="match status" value="1"/>
</dbReference>
<dbReference type="KEGG" id="scv:A4G25_02635"/>
<dbReference type="InterPro" id="IPR055166">
    <property type="entry name" value="Transc_reg_Sar_Rot_HTH"/>
</dbReference>
<keyword evidence="2" id="KW-0238">DNA-binding</keyword>
<accession>A0A143P953</accession>
<dbReference type="RefSeq" id="WP_047131179.1">
    <property type="nucleotide sequence ID" value="NZ_CP015114.1"/>
</dbReference>
<dbReference type="GeneID" id="93726747"/>
<name>A0A143P953_9STAP</name>
<dbReference type="Proteomes" id="UP000293854">
    <property type="component" value="Unassembled WGS sequence"/>
</dbReference>
<dbReference type="NCBIfam" id="TIGR01889">
    <property type="entry name" value="Staph_reg_Sar"/>
    <property type="match status" value="1"/>
</dbReference>
<gene>
    <name evidence="6" type="ORF">EIG99_11110</name>
    <name evidence="5" type="ORF">I6J05_03075</name>
</gene>
<feature type="domain" description="Transcriptional regulator SarA/SarZ/Rot-like helix-turn-helix" evidence="4">
    <location>
        <begin position="21"/>
        <end position="107"/>
    </location>
</feature>
<evidence type="ECO:0000313" key="8">
    <source>
        <dbReference type="Proteomes" id="UP000595942"/>
    </source>
</evidence>
<dbReference type="Proteomes" id="UP000595942">
    <property type="component" value="Chromosome"/>
</dbReference>
<dbReference type="EMBL" id="RQTE01000251">
    <property type="protein sequence ID" value="RZI00589.1"/>
    <property type="molecule type" value="Genomic_DNA"/>
</dbReference>
<organism evidence="6 7">
    <name type="scientific">Staphylococcus condimenti</name>
    <dbReference type="NCBI Taxonomy" id="70255"/>
    <lineage>
        <taxon>Bacteria</taxon>
        <taxon>Bacillati</taxon>
        <taxon>Bacillota</taxon>
        <taxon>Bacilli</taxon>
        <taxon>Bacillales</taxon>
        <taxon>Staphylococcaceae</taxon>
        <taxon>Staphylococcus</taxon>
    </lineage>
</organism>
<reference evidence="5 8" key="2">
    <citation type="submission" date="2021-01" db="EMBL/GenBank/DDBJ databases">
        <title>FDA dAtabase for Regulatory Grade micrObial Sequences (FDA-ARGOS): Supporting development and validation of Infectious Disease Dx tests.</title>
        <authorList>
            <person name="Sproer C."/>
            <person name="Gronow S."/>
            <person name="Severitt S."/>
            <person name="Schroder I."/>
            <person name="Tallon L."/>
            <person name="Sadzewicz L."/>
            <person name="Zhao X."/>
            <person name="Boylan J."/>
            <person name="Ott S."/>
            <person name="Bowen H."/>
            <person name="Vavikolanu K."/>
            <person name="Mehta A."/>
            <person name="Aluvathingal J."/>
            <person name="Nadendla S."/>
            <person name="Lowell S."/>
            <person name="Myers T."/>
            <person name="Yan Y."/>
            <person name="Sichtig H."/>
        </authorList>
    </citation>
    <scope>NUCLEOTIDE SEQUENCE [LARGE SCALE GENOMIC DNA]</scope>
    <source>
        <strain evidence="5 8">FDAARGOS_1148</strain>
    </source>
</reference>
<keyword evidence="8" id="KW-1185">Reference proteome</keyword>
<evidence type="ECO:0000256" key="3">
    <source>
        <dbReference type="ARBA" id="ARBA00023163"/>
    </source>
</evidence>
<keyword evidence="3" id="KW-0804">Transcription</keyword>
<evidence type="ECO:0000313" key="7">
    <source>
        <dbReference type="Proteomes" id="UP000293854"/>
    </source>
</evidence>
<dbReference type="GO" id="GO:0006355">
    <property type="term" value="P:regulation of DNA-templated transcription"/>
    <property type="evidence" value="ECO:0007669"/>
    <property type="project" value="InterPro"/>
</dbReference>
<evidence type="ECO:0000313" key="6">
    <source>
        <dbReference type="EMBL" id="RZI00589.1"/>
    </source>
</evidence>
<dbReference type="Gene3D" id="1.10.10.10">
    <property type="entry name" value="Winged helix-like DNA-binding domain superfamily/Winged helix DNA-binding domain"/>
    <property type="match status" value="1"/>
</dbReference>
<evidence type="ECO:0000313" key="5">
    <source>
        <dbReference type="EMBL" id="QQS83319.1"/>
    </source>
</evidence>
<evidence type="ECO:0000256" key="1">
    <source>
        <dbReference type="ARBA" id="ARBA00023015"/>
    </source>
</evidence>
<dbReference type="InterPro" id="IPR010166">
    <property type="entry name" value="SarA/Rot_dom"/>
</dbReference>
<dbReference type="GO" id="GO:0003677">
    <property type="term" value="F:DNA binding"/>
    <property type="evidence" value="ECO:0007669"/>
    <property type="project" value="UniProtKB-KW"/>
</dbReference>
<dbReference type="EMBL" id="CP068073">
    <property type="protein sequence ID" value="QQS83319.1"/>
    <property type="molecule type" value="Genomic_DNA"/>
</dbReference>
<evidence type="ECO:0000259" key="4">
    <source>
        <dbReference type="Pfam" id="PF22381"/>
    </source>
</evidence>
<sequence length="123" mass="14602">MQSPMTQTSESIFYYELHRKQLLNQVKKHYDLKLNDLLFLKHLLACDSTCIPLYQVKRNLTFSLMEVHKSLTTLTDQRIIGKKRSDEDERKVFITLTEEQIEKIKQLLNEFEALQQNVLQGMN</sequence>